<comment type="caution">
    <text evidence="6">The sequence shown here is derived from an EMBL/GenBank/DDBJ whole genome shotgun (WGS) entry which is preliminary data.</text>
</comment>
<evidence type="ECO:0000256" key="2">
    <source>
        <dbReference type="ARBA" id="ARBA00022741"/>
    </source>
</evidence>
<proteinExistence type="predicted"/>
<evidence type="ECO:0000256" key="1">
    <source>
        <dbReference type="ARBA" id="ARBA00022448"/>
    </source>
</evidence>
<dbReference type="InterPro" id="IPR003439">
    <property type="entry name" value="ABC_transporter-like_ATP-bd"/>
</dbReference>
<dbReference type="PANTHER" id="PTHR42939">
    <property type="entry name" value="ABC TRANSPORTER ATP-BINDING PROTEIN ALBC-RELATED"/>
    <property type="match status" value="1"/>
</dbReference>
<dbReference type="GO" id="GO:0016887">
    <property type="term" value="F:ATP hydrolysis activity"/>
    <property type="evidence" value="ECO:0007669"/>
    <property type="project" value="InterPro"/>
</dbReference>
<keyword evidence="1" id="KW-0813">Transport</keyword>
<evidence type="ECO:0000256" key="4">
    <source>
        <dbReference type="SAM" id="MobiDB-lite"/>
    </source>
</evidence>
<accession>A0A7X0LMG8</accession>
<dbReference type="PROSITE" id="PS50893">
    <property type="entry name" value="ABC_TRANSPORTER_2"/>
    <property type="match status" value="1"/>
</dbReference>
<reference evidence="6 7" key="1">
    <citation type="submission" date="2020-08" db="EMBL/GenBank/DDBJ databases">
        <title>Genomic Encyclopedia of Type Strains, Phase IV (KMG-IV): sequencing the most valuable type-strain genomes for metagenomic binning, comparative biology and taxonomic classification.</title>
        <authorList>
            <person name="Goeker M."/>
        </authorList>
    </citation>
    <scope>NUCLEOTIDE SEQUENCE [LARGE SCALE GENOMIC DNA]</scope>
    <source>
        <strain evidence="6 7">DSM 40141</strain>
    </source>
</reference>
<keyword evidence="7" id="KW-1185">Reference proteome</keyword>
<evidence type="ECO:0000256" key="3">
    <source>
        <dbReference type="ARBA" id="ARBA00022840"/>
    </source>
</evidence>
<dbReference type="PANTHER" id="PTHR42939:SF1">
    <property type="entry name" value="ABC TRANSPORTER ATP-BINDING PROTEIN ALBC-RELATED"/>
    <property type="match status" value="1"/>
</dbReference>
<feature type="domain" description="ABC transporter" evidence="5">
    <location>
        <begin position="1"/>
        <end position="206"/>
    </location>
</feature>
<name>A0A7X0LMG8_9ACTN</name>
<dbReference type="RefSeq" id="WP_229923209.1">
    <property type="nucleotide sequence ID" value="NZ_BNBN01000002.1"/>
</dbReference>
<organism evidence="6 7">
    <name type="scientific">Streptomyces candidus</name>
    <dbReference type="NCBI Taxonomy" id="67283"/>
    <lineage>
        <taxon>Bacteria</taxon>
        <taxon>Bacillati</taxon>
        <taxon>Actinomycetota</taxon>
        <taxon>Actinomycetes</taxon>
        <taxon>Kitasatosporales</taxon>
        <taxon>Streptomycetaceae</taxon>
        <taxon>Streptomyces</taxon>
    </lineage>
</organism>
<dbReference type="InterPro" id="IPR003593">
    <property type="entry name" value="AAA+_ATPase"/>
</dbReference>
<sequence length="277" mass="29218">MLRGIDVELRRGTLVRFHGSNGTGKSTLLRMLAGTDSPSEGRVEGRPRRVAYVPERFPGALPLTALGYVTHLGRIHGLRRGEAKARAGEWLERLGAAEHARTPVSELSKGTAQKVAVAQALVAAPQLLVLDEAWTGLDAAARDELDRSVAERVAAGATVAFVDHDPQRLVRAVDVAYRLEAHGLVPAEPPSLEAGSESWVRIVAVGPVGAIAPAGLPGAPSVTAGPDGTTELTVASVHSDGVLRALLGARPAWHVRAVSPTPDQVQRPTPVRERNQP</sequence>
<protein>
    <submittedName>
        <fullName evidence="6">ABC-type multidrug transport system ATPase subunit</fullName>
    </submittedName>
</protein>
<dbReference type="InterPro" id="IPR051782">
    <property type="entry name" value="ABC_Transporter_VariousFunc"/>
</dbReference>
<dbReference type="Pfam" id="PF00005">
    <property type="entry name" value="ABC_tran"/>
    <property type="match status" value="1"/>
</dbReference>
<evidence type="ECO:0000313" key="7">
    <source>
        <dbReference type="Proteomes" id="UP000540423"/>
    </source>
</evidence>
<evidence type="ECO:0000313" key="6">
    <source>
        <dbReference type="EMBL" id="MBB6434398.1"/>
    </source>
</evidence>
<dbReference type="SUPFAM" id="SSF52540">
    <property type="entry name" value="P-loop containing nucleoside triphosphate hydrolases"/>
    <property type="match status" value="1"/>
</dbReference>
<keyword evidence="2" id="KW-0547">Nucleotide-binding</keyword>
<keyword evidence="3" id="KW-0067">ATP-binding</keyword>
<dbReference type="GO" id="GO:0005524">
    <property type="term" value="F:ATP binding"/>
    <property type="evidence" value="ECO:0007669"/>
    <property type="project" value="UniProtKB-KW"/>
</dbReference>
<dbReference type="InterPro" id="IPR027417">
    <property type="entry name" value="P-loop_NTPase"/>
</dbReference>
<gene>
    <name evidence="6" type="ORF">HNQ79_000846</name>
</gene>
<dbReference type="Proteomes" id="UP000540423">
    <property type="component" value="Unassembled WGS sequence"/>
</dbReference>
<dbReference type="Gene3D" id="3.40.50.300">
    <property type="entry name" value="P-loop containing nucleotide triphosphate hydrolases"/>
    <property type="match status" value="1"/>
</dbReference>
<evidence type="ECO:0000259" key="5">
    <source>
        <dbReference type="PROSITE" id="PS50893"/>
    </source>
</evidence>
<dbReference type="SMART" id="SM00382">
    <property type="entry name" value="AAA"/>
    <property type="match status" value="1"/>
</dbReference>
<feature type="region of interest" description="Disordered" evidence="4">
    <location>
        <begin position="258"/>
        <end position="277"/>
    </location>
</feature>
<dbReference type="AlphaFoldDB" id="A0A7X0LMG8"/>
<dbReference type="EMBL" id="JACHEM010000002">
    <property type="protein sequence ID" value="MBB6434398.1"/>
    <property type="molecule type" value="Genomic_DNA"/>
</dbReference>